<reference evidence="14" key="1">
    <citation type="thesis" date="2020" institute="ProQuest LLC" country="789 East Eisenhower Parkway, Ann Arbor, MI, USA">
        <title>Comparative Genomics and Chromosome Evolution.</title>
        <authorList>
            <person name="Mudd A.B."/>
        </authorList>
    </citation>
    <scope>NUCLEOTIDE SEQUENCE</scope>
    <source>
        <strain evidence="14">1538</strain>
        <tissue evidence="14">Blood</tissue>
    </source>
</reference>
<evidence type="ECO:0000313" key="14">
    <source>
        <dbReference type="EMBL" id="DBA18896.1"/>
    </source>
</evidence>
<dbReference type="PROSITE" id="PS00237">
    <property type="entry name" value="G_PROTEIN_RECEP_F1_1"/>
    <property type="match status" value="1"/>
</dbReference>
<dbReference type="GO" id="GO:0004930">
    <property type="term" value="F:G protein-coupled receptor activity"/>
    <property type="evidence" value="ECO:0007669"/>
    <property type="project" value="UniProtKB-KW"/>
</dbReference>
<comment type="subcellular location">
    <subcellularLocation>
        <location evidence="1">Cell membrane</location>
        <topology evidence="1">Multi-pass membrane protein</topology>
    </subcellularLocation>
</comment>
<sequence length="317" mass="35453">MSNLTSNDTTTDVSAPKLRNALSVIIVLICLLGLVGNAIVIFYFCFRGKLNQSTVYILNLAVADFLFSVGCCIFFIYFLGLINGMDTSLESNRAISTFGELLISFTFNASILFLATLSCERCLSVCFPLWYKCRRPTHLSAILSAVMWALSLFIMIMERFYNPEHRPTVYIVTSAVFLLLTLLMIGSSVVLLIQIQKTSVQCRPLKLYIVIIAAIINYLISLAPSRVVRMVYFFAIIPTKNIKIMSLIVINLCSAFNSAANPYIYIIVGRWKGRVSTTKALKLAFQENSNQTSEENISMGSLQSDNDSKSKVSQRQQ</sequence>
<feature type="region of interest" description="Disordered" evidence="11">
    <location>
        <begin position="292"/>
        <end position="317"/>
    </location>
</feature>
<feature type="transmembrane region" description="Helical" evidence="12">
    <location>
        <begin position="205"/>
        <end position="224"/>
    </location>
</feature>
<dbReference type="PANTHER" id="PTHR11334">
    <property type="entry name" value="MAS-RELATED G-PROTEIN COUPLED RECEPTOR"/>
    <property type="match status" value="1"/>
</dbReference>
<dbReference type="AlphaFoldDB" id="A0AAV2ZQM9"/>
<dbReference type="Proteomes" id="UP001181693">
    <property type="component" value="Unassembled WGS sequence"/>
</dbReference>
<organism evidence="14 15">
    <name type="scientific">Pyxicephalus adspersus</name>
    <name type="common">African bullfrog</name>
    <dbReference type="NCBI Taxonomy" id="30357"/>
    <lineage>
        <taxon>Eukaryota</taxon>
        <taxon>Metazoa</taxon>
        <taxon>Chordata</taxon>
        <taxon>Craniata</taxon>
        <taxon>Vertebrata</taxon>
        <taxon>Euteleostomi</taxon>
        <taxon>Amphibia</taxon>
        <taxon>Batrachia</taxon>
        <taxon>Anura</taxon>
        <taxon>Neobatrachia</taxon>
        <taxon>Ranoidea</taxon>
        <taxon>Pyxicephalidae</taxon>
        <taxon>Pyxicephalinae</taxon>
        <taxon>Pyxicephalus</taxon>
    </lineage>
</organism>
<evidence type="ECO:0000256" key="10">
    <source>
        <dbReference type="RuleBase" id="RU000688"/>
    </source>
</evidence>
<evidence type="ECO:0000256" key="11">
    <source>
        <dbReference type="SAM" id="MobiDB-lite"/>
    </source>
</evidence>
<evidence type="ECO:0000256" key="5">
    <source>
        <dbReference type="ARBA" id="ARBA00023040"/>
    </source>
</evidence>
<comment type="similarity">
    <text evidence="9">Belongs to the G-protein coupled receptor 1 family. Mas subfamily.</text>
</comment>
<evidence type="ECO:0000256" key="3">
    <source>
        <dbReference type="ARBA" id="ARBA00022692"/>
    </source>
</evidence>
<evidence type="ECO:0000256" key="6">
    <source>
        <dbReference type="ARBA" id="ARBA00023136"/>
    </source>
</evidence>
<dbReference type="InterPro" id="IPR000276">
    <property type="entry name" value="GPCR_Rhodpsn"/>
</dbReference>
<dbReference type="InterPro" id="IPR017452">
    <property type="entry name" value="GPCR_Rhodpsn_7TM"/>
</dbReference>
<name>A0AAV2ZQM9_PYXAD</name>
<dbReference type="EMBL" id="DYDO01000008">
    <property type="protein sequence ID" value="DBA18896.1"/>
    <property type="molecule type" value="Genomic_DNA"/>
</dbReference>
<evidence type="ECO:0000256" key="1">
    <source>
        <dbReference type="ARBA" id="ARBA00004651"/>
    </source>
</evidence>
<evidence type="ECO:0000256" key="12">
    <source>
        <dbReference type="SAM" id="Phobius"/>
    </source>
</evidence>
<keyword evidence="6 12" id="KW-0472">Membrane</keyword>
<keyword evidence="4 12" id="KW-1133">Transmembrane helix</keyword>
<dbReference type="PRINTS" id="PR02108">
    <property type="entry name" value="MRGPCRFAMILY"/>
</dbReference>
<feature type="transmembrane region" description="Helical" evidence="12">
    <location>
        <begin position="56"/>
        <end position="82"/>
    </location>
</feature>
<evidence type="ECO:0000313" key="15">
    <source>
        <dbReference type="Proteomes" id="UP001181693"/>
    </source>
</evidence>
<keyword evidence="7 10" id="KW-0675">Receptor</keyword>
<feature type="transmembrane region" description="Helical" evidence="12">
    <location>
        <begin position="94"/>
        <end position="117"/>
    </location>
</feature>
<keyword evidence="8 10" id="KW-0807">Transducer</keyword>
<dbReference type="PRINTS" id="PR00237">
    <property type="entry name" value="GPCRRHODOPSN"/>
</dbReference>
<keyword evidence="2" id="KW-1003">Cell membrane</keyword>
<protein>
    <recommendedName>
        <fullName evidence="13">G-protein coupled receptors family 1 profile domain-containing protein</fullName>
    </recommendedName>
</protein>
<keyword evidence="5 10" id="KW-0297">G-protein coupled receptor</keyword>
<dbReference type="Pfam" id="PF00001">
    <property type="entry name" value="7tm_1"/>
    <property type="match status" value="1"/>
</dbReference>
<feature type="transmembrane region" description="Helical" evidence="12">
    <location>
        <begin position="244"/>
        <end position="268"/>
    </location>
</feature>
<evidence type="ECO:0000256" key="2">
    <source>
        <dbReference type="ARBA" id="ARBA00022475"/>
    </source>
</evidence>
<evidence type="ECO:0000256" key="4">
    <source>
        <dbReference type="ARBA" id="ARBA00022989"/>
    </source>
</evidence>
<dbReference type="GO" id="GO:0005886">
    <property type="term" value="C:plasma membrane"/>
    <property type="evidence" value="ECO:0007669"/>
    <property type="project" value="UniProtKB-SubCell"/>
</dbReference>
<dbReference type="PROSITE" id="PS50262">
    <property type="entry name" value="G_PROTEIN_RECEP_F1_2"/>
    <property type="match status" value="1"/>
</dbReference>
<proteinExistence type="inferred from homology"/>
<keyword evidence="3 10" id="KW-0812">Transmembrane</keyword>
<gene>
    <name evidence="14" type="ORF">GDO54_014789</name>
</gene>
<feature type="transmembrane region" description="Helical" evidence="12">
    <location>
        <begin position="138"/>
        <end position="157"/>
    </location>
</feature>
<feature type="domain" description="G-protein coupled receptors family 1 profile" evidence="13">
    <location>
        <begin position="36"/>
        <end position="265"/>
    </location>
</feature>
<comment type="caution">
    <text evidence="14">The sequence shown here is derived from an EMBL/GenBank/DDBJ whole genome shotgun (WGS) entry which is preliminary data.</text>
</comment>
<keyword evidence="15" id="KW-1185">Reference proteome</keyword>
<feature type="transmembrane region" description="Helical" evidence="12">
    <location>
        <begin position="169"/>
        <end position="193"/>
    </location>
</feature>
<evidence type="ECO:0000259" key="13">
    <source>
        <dbReference type="PROSITE" id="PS50262"/>
    </source>
</evidence>
<feature type="transmembrane region" description="Helical" evidence="12">
    <location>
        <begin position="20"/>
        <end position="44"/>
    </location>
</feature>
<evidence type="ECO:0000256" key="8">
    <source>
        <dbReference type="ARBA" id="ARBA00023224"/>
    </source>
</evidence>
<dbReference type="PANTHER" id="PTHR11334:SF29">
    <property type="entry name" value="MAS-RELATED G-PROTEIN COUPLED RECEPTOR MEMBER X2"/>
    <property type="match status" value="1"/>
</dbReference>
<accession>A0AAV2ZQM9</accession>
<dbReference type="InterPro" id="IPR026234">
    <property type="entry name" value="MRGPCRFAMILY"/>
</dbReference>
<evidence type="ECO:0000256" key="9">
    <source>
        <dbReference type="ARBA" id="ARBA00061394"/>
    </source>
</evidence>
<dbReference type="FunFam" id="1.20.1070.10:FF:000193">
    <property type="entry name" value="Mas-related G-protein coupled receptor member E"/>
    <property type="match status" value="1"/>
</dbReference>
<dbReference type="SUPFAM" id="SSF81321">
    <property type="entry name" value="Family A G protein-coupled receptor-like"/>
    <property type="match status" value="1"/>
</dbReference>
<evidence type="ECO:0000256" key="7">
    <source>
        <dbReference type="ARBA" id="ARBA00023170"/>
    </source>
</evidence>
<dbReference type="Gene3D" id="1.20.1070.10">
    <property type="entry name" value="Rhodopsin 7-helix transmembrane proteins"/>
    <property type="match status" value="1"/>
</dbReference>